<evidence type="ECO:0000313" key="1">
    <source>
        <dbReference type="EMBL" id="SBT04093.1"/>
    </source>
</evidence>
<accession>A0A1A8XJH6</accession>
<gene>
    <name evidence="1" type="ORF">PROAA_1200008</name>
</gene>
<dbReference type="EMBL" id="FLQY01000025">
    <property type="protein sequence ID" value="SBT04093.1"/>
    <property type="molecule type" value="Genomic_DNA"/>
</dbReference>
<dbReference type="AlphaFoldDB" id="A0A1A8XJH6"/>
<proteinExistence type="predicted"/>
<evidence type="ECO:0000313" key="2">
    <source>
        <dbReference type="Proteomes" id="UP000199600"/>
    </source>
</evidence>
<reference evidence="1 2" key="1">
    <citation type="submission" date="2016-06" db="EMBL/GenBank/DDBJ databases">
        <authorList>
            <person name="Kjaerup R.B."/>
            <person name="Dalgaard T.S."/>
            <person name="Juul-Madsen H.R."/>
        </authorList>
    </citation>
    <scope>NUCLEOTIDE SEQUENCE [LARGE SCALE GENOMIC DNA]</scope>
    <source>
        <strain evidence="1">2</strain>
    </source>
</reference>
<sequence length="86" mass="9210">MNRGEFFNRIAELLSVSSRVGRLLDSMSGQRTIAATNVGSGHKALGDDWLLPGTGIALTVCGGMELLAGFAMESVAGFRWNIQLMH</sequence>
<protein>
    <submittedName>
        <fullName evidence="1">Uncharacterized protein</fullName>
    </submittedName>
</protein>
<name>A0A1A8XJH6_9RHOO</name>
<dbReference type="Proteomes" id="UP000199600">
    <property type="component" value="Unassembled WGS sequence"/>
</dbReference>
<organism evidence="1 2">
    <name type="scientific">Candidatus Propionivibrio aalborgensis</name>
    <dbReference type="NCBI Taxonomy" id="1860101"/>
    <lineage>
        <taxon>Bacteria</taxon>
        <taxon>Pseudomonadati</taxon>
        <taxon>Pseudomonadota</taxon>
        <taxon>Betaproteobacteria</taxon>
        <taxon>Rhodocyclales</taxon>
        <taxon>Rhodocyclaceae</taxon>
        <taxon>Propionivibrio</taxon>
    </lineage>
</organism>
<keyword evidence="2" id="KW-1185">Reference proteome</keyword>